<name>A0A1Y3EGF7_9BILA</name>
<dbReference type="EMBL" id="LVZM01013033">
    <property type="protein sequence ID" value="OUC44233.1"/>
    <property type="molecule type" value="Genomic_DNA"/>
</dbReference>
<dbReference type="AlphaFoldDB" id="A0A1Y3EGF7"/>
<evidence type="ECO:0000256" key="1">
    <source>
        <dbReference type="SAM" id="MobiDB-lite"/>
    </source>
</evidence>
<feature type="compositionally biased region" description="Polar residues" evidence="1">
    <location>
        <begin position="155"/>
        <end position="175"/>
    </location>
</feature>
<organism evidence="2 3">
    <name type="scientific">Trichinella nativa</name>
    <dbReference type="NCBI Taxonomy" id="6335"/>
    <lineage>
        <taxon>Eukaryota</taxon>
        <taxon>Metazoa</taxon>
        <taxon>Ecdysozoa</taxon>
        <taxon>Nematoda</taxon>
        <taxon>Enoplea</taxon>
        <taxon>Dorylaimia</taxon>
        <taxon>Trichinellida</taxon>
        <taxon>Trichinellidae</taxon>
        <taxon>Trichinella</taxon>
    </lineage>
</organism>
<gene>
    <name evidence="2" type="ORF">D917_09277</name>
</gene>
<reference evidence="2 3" key="1">
    <citation type="submission" date="2015-04" db="EMBL/GenBank/DDBJ databases">
        <title>Draft genome of the roundworm Trichinella nativa.</title>
        <authorList>
            <person name="Mitreva M."/>
        </authorList>
    </citation>
    <scope>NUCLEOTIDE SEQUENCE [LARGE SCALE GENOMIC DNA]</scope>
    <source>
        <strain evidence="2 3">ISS45</strain>
    </source>
</reference>
<sequence>MLVAVGEVVDFFSDQQTNSFIVEGSRLADELGARFITVSRTNEQAPSAYMSFYEDIWLRKSDTRNTHEYSRSYVMNITSPIPYASSETSATSRQSFDQRTANVEQQQQQAKAVEVEEQLLETKEPDYMSLSSFWSGIPSDAALTNGLQQQQQQQSAFASSNSTSPYSERFQNNCPSMSFMFSDSSSSRIA</sequence>
<evidence type="ECO:0000313" key="3">
    <source>
        <dbReference type="Proteomes" id="UP000243006"/>
    </source>
</evidence>
<dbReference type="Proteomes" id="UP000243006">
    <property type="component" value="Unassembled WGS sequence"/>
</dbReference>
<evidence type="ECO:0000313" key="2">
    <source>
        <dbReference type="EMBL" id="OUC44233.1"/>
    </source>
</evidence>
<feature type="region of interest" description="Disordered" evidence="1">
    <location>
        <begin position="145"/>
        <end position="175"/>
    </location>
</feature>
<accession>A0A1Y3EGF7</accession>
<protein>
    <submittedName>
        <fullName evidence="2">Uncharacterized protein</fullName>
    </submittedName>
</protein>
<comment type="caution">
    <text evidence="2">The sequence shown here is derived from an EMBL/GenBank/DDBJ whole genome shotgun (WGS) entry which is preliminary data.</text>
</comment>
<proteinExistence type="predicted"/>